<gene>
    <name evidence="2" type="ORF">MAR_030833</name>
</gene>
<protein>
    <submittedName>
        <fullName evidence="2">Uncharacterized protein</fullName>
    </submittedName>
</protein>
<dbReference type="Proteomes" id="UP001164746">
    <property type="component" value="Chromosome 10"/>
</dbReference>
<feature type="compositionally biased region" description="Low complexity" evidence="1">
    <location>
        <begin position="224"/>
        <end position="235"/>
    </location>
</feature>
<reference evidence="2" key="1">
    <citation type="submission" date="2022-11" db="EMBL/GenBank/DDBJ databases">
        <title>Centuries of genome instability and evolution in soft-shell clam transmissible cancer (bioRxiv).</title>
        <authorList>
            <person name="Hart S.F.M."/>
            <person name="Yonemitsu M.A."/>
            <person name="Giersch R.M."/>
            <person name="Beal B.F."/>
            <person name="Arriagada G."/>
            <person name="Davis B.W."/>
            <person name="Ostrander E.A."/>
            <person name="Goff S.P."/>
            <person name="Metzger M.J."/>
        </authorList>
    </citation>
    <scope>NUCLEOTIDE SEQUENCE</scope>
    <source>
        <strain evidence="2">MELC-2E11</strain>
        <tissue evidence="2">Siphon/mantle</tissue>
    </source>
</reference>
<evidence type="ECO:0000313" key="3">
    <source>
        <dbReference type="Proteomes" id="UP001164746"/>
    </source>
</evidence>
<feature type="compositionally biased region" description="Acidic residues" evidence="1">
    <location>
        <begin position="236"/>
        <end position="257"/>
    </location>
</feature>
<sequence length="474" mass="53887">MQCANCNKSFESKQSGFKRRYLINQDISTSAIKDILLNVDITPKSEKRSESRFVCNECEKLLKTASVGVKAKEKLFSKTDETSYIGLKRRRITLSASPIGTPYTPKRPRLTSTPKSRGKGNVSLVPVIGTIMSMIAYQNKPKHASLLMKMNAVQMWLFNIFNHMGICVGEWSMFATLDKLRASFDAELLSWKNDLKRHVFRTPDSPPANSPAVSQSDETEDDPSSFSTSSFSQLESEPEESSEWEDAMDDYDDDDVQSSERGSEEPTILYGDNTVPKGYTLCWDNVGKHLKARHQTRNHGNKYKCWALAFAVKNRIQTTQFDNKKVEPAESINIEKYLLNDKERHAVRERLVNMVQRILVGHLAAFRSVAHYPCTSFQHHFTSLRESSQKSEMFNIGVIDANPSSTAGVIKILDTLHNYVPQHEDQVHTLITWGMLCLVKGILTHRMRGPMPQQLLENFRDLNRAPRNSIKECC</sequence>
<feature type="region of interest" description="Disordered" evidence="1">
    <location>
        <begin position="200"/>
        <end position="272"/>
    </location>
</feature>
<evidence type="ECO:0000256" key="1">
    <source>
        <dbReference type="SAM" id="MobiDB-lite"/>
    </source>
</evidence>
<keyword evidence="3" id="KW-1185">Reference proteome</keyword>
<dbReference type="EMBL" id="CP111021">
    <property type="protein sequence ID" value="WAR16239.1"/>
    <property type="molecule type" value="Genomic_DNA"/>
</dbReference>
<accession>A0ABY7F4X3</accession>
<proteinExistence type="predicted"/>
<evidence type="ECO:0000313" key="2">
    <source>
        <dbReference type="EMBL" id="WAR16239.1"/>
    </source>
</evidence>
<organism evidence="2 3">
    <name type="scientific">Mya arenaria</name>
    <name type="common">Soft-shell clam</name>
    <dbReference type="NCBI Taxonomy" id="6604"/>
    <lineage>
        <taxon>Eukaryota</taxon>
        <taxon>Metazoa</taxon>
        <taxon>Spiralia</taxon>
        <taxon>Lophotrochozoa</taxon>
        <taxon>Mollusca</taxon>
        <taxon>Bivalvia</taxon>
        <taxon>Autobranchia</taxon>
        <taxon>Heteroconchia</taxon>
        <taxon>Euheterodonta</taxon>
        <taxon>Imparidentia</taxon>
        <taxon>Neoheterodontei</taxon>
        <taxon>Myida</taxon>
        <taxon>Myoidea</taxon>
        <taxon>Myidae</taxon>
        <taxon>Mya</taxon>
    </lineage>
</organism>
<name>A0ABY7F4X3_MYAAR</name>